<dbReference type="GO" id="GO:0005576">
    <property type="term" value="C:extracellular region"/>
    <property type="evidence" value="ECO:0007669"/>
    <property type="project" value="UniProtKB-SubCell"/>
</dbReference>
<dbReference type="InterPro" id="IPR001444">
    <property type="entry name" value="Flag_bb_rod_N"/>
</dbReference>
<dbReference type="InterPro" id="IPR002371">
    <property type="entry name" value="FlgK"/>
</dbReference>
<dbReference type="eggNOG" id="COG1256">
    <property type="taxonomic scope" value="Bacteria"/>
</dbReference>
<evidence type="ECO:0000259" key="8">
    <source>
        <dbReference type="Pfam" id="PF00460"/>
    </source>
</evidence>
<accession>I3EB02</accession>
<evidence type="ECO:0000256" key="6">
    <source>
        <dbReference type="ARBA" id="ARBA00023143"/>
    </source>
</evidence>
<evidence type="ECO:0000256" key="2">
    <source>
        <dbReference type="ARBA" id="ARBA00004613"/>
    </source>
</evidence>
<dbReference type="PANTHER" id="PTHR30033:SF1">
    <property type="entry name" value="FLAGELLAR HOOK-ASSOCIATED PROTEIN 1"/>
    <property type="match status" value="1"/>
</dbReference>
<dbReference type="EMBL" id="CP007739">
    <property type="protein sequence ID" value="AIE61357.1"/>
    <property type="molecule type" value="Genomic_DNA"/>
</dbReference>
<dbReference type="PRINTS" id="PR01005">
    <property type="entry name" value="FLGHOOKAP1"/>
</dbReference>
<feature type="domain" description="Flagellar hook-associated protein FlgK helical" evidence="10">
    <location>
        <begin position="102"/>
        <end position="366"/>
    </location>
</feature>
<evidence type="ECO:0000256" key="3">
    <source>
        <dbReference type="ARBA" id="ARBA00009677"/>
    </source>
</evidence>
<evidence type="ECO:0000256" key="5">
    <source>
        <dbReference type="ARBA" id="ARBA00022525"/>
    </source>
</evidence>
<dbReference type="Pfam" id="PF22638">
    <property type="entry name" value="FlgK_D1"/>
    <property type="match status" value="1"/>
</dbReference>
<dbReference type="HOGENOM" id="CLU_012762_1_1_9"/>
<dbReference type="GO" id="GO:0005198">
    <property type="term" value="F:structural molecule activity"/>
    <property type="evidence" value="ECO:0007669"/>
    <property type="project" value="UniProtKB-UniRule"/>
</dbReference>
<dbReference type="Pfam" id="PF06429">
    <property type="entry name" value="Flg_bbr_C"/>
    <property type="match status" value="1"/>
</dbReference>
<dbReference type="Pfam" id="PF00460">
    <property type="entry name" value="Flg_bb_rod"/>
    <property type="match status" value="1"/>
</dbReference>
<dbReference type="STRING" id="796606.BMMGA3_15000"/>
<evidence type="ECO:0000313" key="11">
    <source>
        <dbReference type="EMBL" id="AIE61357.1"/>
    </source>
</evidence>
<evidence type="ECO:0000256" key="7">
    <source>
        <dbReference type="RuleBase" id="RU362065"/>
    </source>
</evidence>
<dbReference type="eggNOG" id="COG4786">
    <property type="taxonomic scope" value="Bacteria"/>
</dbReference>
<dbReference type="GO" id="GO:0009424">
    <property type="term" value="C:bacterial-type flagellum hook"/>
    <property type="evidence" value="ECO:0007669"/>
    <property type="project" value="UniProtKB-UniRule"/>
</dbReference>
<sequence length="535" mass="59033">MRSTFMGLEIARRGMFTQQSALYTTGHNIANANTPGYSRQRVNFQQTTPYPSIGMNRPNLPGQMGTGVEAGSVQRIRESFLDLQYRVEMSKVGYHGTLSESLTKMEEIMNEPSESGLQSILEKFWNSLQDLASHTENSGARDVVAASGQMVADTLNYYYNSLSRVQHDIGHEIGVKVKEINALVSQIDSLNRQISKVEPNGYLPNDLYDERDILVDQLSKLINIKVTNVKPDNYGNAMEIAEGLYNIEIVQEDGKSFSPPVTLVSVDKSTGMMSTNNLEIVDENDGTNPDPDNINGLITKVKVGITEITNFTFSGQLAGLIESYGYKSGTDNKGYYPEMLDKLNKMTEAFVNEFNYYHQRGFALNELPPKQDANKKDFFEIVDPANPAQSIKVSDEIKNNPSLIAAGADSGNSGDNKNAQILADLKTKSFQDYDFYKQAGKTLPSGLIGNIDTFYAGIIGKLGVDSQSAAKDAKNSQILADTVDQNRQSISSVSLDEEMTNMIKFQHAYNASARNITVIDEMLDKIINGMGIVGR</sequence>
<dbReference type="AlphaFoldDB" id="I3EB02"/>
<evidence type="ECO:0000259" key="10">
    <source>
        <dbReference type="Pfam" id="PF22638"/>
    </source>
</evidence>
<dbReference type="SUPFAM" id="SSF64518">
    <property type="entry name" value="Phase 1 flagellin"/>
    <property type="match status" value="1"/>
</dbReference>
<dbReference type="Proteomes" id="UP000027602">
    <property type="component" value="Chromosome"/>
</dbReference>
<keyword evidence="11" id="KW-0969">Cilium</keyword>
<keyword evidence="11" id="KW-0282">Flagellum</keyword>
<dbReference type="InterPro" id="IPR053927">
    <property type="entry name" value="FlgK_helical"/>
</dbReference>
<evidence type="ECO:0000256" key="4">
    <source>
        <dbReference type="ARBA" id="ARBA00016244"/>
    </source>
</evidence>
<dbReference type="InterPro" id="IPR010930">
    <property type="entry name" value="Flg_bb/hook_C_dom"/>
</dbReference>
<comment type="subcellular location">
    <subcellularLocation>
        <location evidence="1 7">Bacterial flagellum</location>
    </subcellularLocation>
    <subcellularLocation>
        <location evidence="2 7">Secreted</location>
    </subcellularLocation>
</comment>
<organism evidence="11 12">
    <name type="scientific">Bacillus methanolicus (strain MGA3 / ATCC 53907)</name>
    <dbReference type="NCBI Taxonomy" id="796606"/>
    <lineage>
        <taxon>Bacteria</taxon>
        <taxon>Bacillati</taxon>
        <taxon>Bacillota</taxon>
        <taxon>Bacilli</taxon>
        <taxon>Bacillales</taxon>
        <taxon>Bacillaceae</taxon>
        <taxon>Bacillus</taxon>
    </lineage>
</organism>
<name>I3EB02_BACMM</name>
<keyword evidence="6 7" id="KW-0975">Bacterial flagellum</keyword>
<gene>
    <name evidence="7 11" type="primary">flgK</name>
    <name evidence="11" type="ORF">BMMGA3_15000</name>
</gene>
<dbReference type="NCBIfam" id="TIGR02492">
    <property type="entry name" value="flgK_ends"/>
    <property type="match status" value="1"/>
</dbReference>
<dbReference type="PANTHER" id="PTHR30033">
    <property type="entry name" value="FLAGELLAR HOOK-ASSOCIATED PROTEIN 1"/>
    <property type="match status" value="1"/>
</dbReference>
<dbReference type="OrthoDB" id="9802553at2"/>
<keyword evidence="11" id="KW-0966">Cell projection</keyword>
<keyword evidence="5 7" id="KW-0964">Secreted</keyword>
<evidence type="ECO:0000259" key="9">
    <source>
        <dbReference type="Pfam" id="PF06429"/>
    </source>
</evidence>
<dbReference type="KEGG" id="bmet:BMMGA3_15000"/>
<feature type="domain" description="Flagellar basal body rod protein N-terminal" evidence="8">
    <location>
        <begin position="8"/>
        <end position="37"/>
    </location>
</feature>
<proteinExistence type="inferred from homology"/>
<evidence type="ECO:0000313" key="12">
    <source>
        <dbReference type="Proteomes" id="UP000027602"/>
    </source>
</evidence>
<dbReference type="RefSeq" id="WP_003346453.1">
    <property type="nucleotide sequence ID" value="NZ_ADWW01000001.1"/>
</dbReference>
<dbReference type="GO" id="GO:0044780">
    <property type="term" value="P:bacterial-type flagellum assembly"/>
    <property type="evidence" value="ECO:0007669"/>
    <property type="project" value="InterPro"/>
</dbReference>
<keyword evidence="12" id="KW-1185">Reference proteome</keyword>
<comment type="similarity">
    <text evidence="3 7">Belongs to the flagella basal body rod proteins family.</text>
</comment>
<protein>
    <recommendedName>
        <fullName evidence="4 7">Flagellar hook-associated protein 1</fullName>
        <shortName evidence="7">HAP1</shortName>
    </recommendedName>
</protein>
<feature type="domain" description="Flagellar basal-body/hook protein C-terminal" evidence="9">
    <location>
        <begin position="486"/>
        <end position="528"/>
    </location>
</feature>
<reference evidence="11 12" key="1">
    <citation type="journal article" date="2015" name="BMC Genomics">
        <title>Transcriptome analysis of thermophilic methylotrophic Bacillus methanolicus MGA3 using RNA-sequencing provides detailed insights into its previously uncharted transcriptional landscape.</title>
        <authorList>
            <person name="Irla M."/>
            <person name="Neshat A."/>
            <person name="Brautaset T."/>
            <person name="Ruckert C."/>
            <person name="Kalinowski J."/>
            <person name="Wendisch V.F."/>
        </authorList>
    </citation>
    <scope>NUCLEOTIDE SEQUENCE [LARGE SCALE GENOMIC DNA]</scope>
    <source>
        <strain evidence="12">MGA3 / ATCC 53907</strain>
    </source>
</reference>
<evidence type="ECO:0000256" key="1">
    <source>
        <dbReference type="ARBA" id="ARBA00004365"/>
    </source>
</evidence>